<evidence type="ECO:0000256" key="8">
    <source>
        <dbReference type="ARBA" id="ARBA00023136"/>
    </source>
</evidence>
<evidence type="ECO:0000256" key="10">
    <source>
        <dbReference type="PROSITE-ProRule" id="PRU01360"/>
    </source>
</evidence>
<dbReference type="InterPro" id="IPR000531">
    <property type="entry name" value="Beta-barrel_TonB"/>
</dbReference>
<dbReference type="InterPro" id="IPR036942">
    <property type="entry name" value="Beta-barrel_TonB_sf"/>
</dbReference>
<dbReference type="Pfam" id="PF07715">
    <property type="entry name" value="Plug"/>
    <property type="match status" value="1"/>
</dbReference>
<dbReference type="InterPro" id="IPR012910">
    <property type="entry name" value="Plug_dom"/>
</dbReference>
<evidence type="ECO:0000313" key="15">
    <source>
        <dbReference type="EMBL" id="AZS30273.1"/>
    </source>
</evidence>
<dbReference type="OrthoDB" id="1096003at2"/>
<keyword evidence="9 10" id="KW-0998">Cell outer membrane</keyword>
<dbReference type="Pfam" id="PF07660">
    <property type="entry name" value="STN"/>
    <property type="match status" value="1"/>
</dbReference>
<dbReference type="Proteomes" id="UP000270673">
    <property type="component" value="Chromosome"/>
</dbReference>
<comment type="subcellular location">
    <subcellularLocation>
        <location evidence="1 10">Cell outer membrane</location>
        <topology evidence="1 10">Multi-pass membrane protein</topology>
    </subcellularLocation>
</comment>
<dbReference type="EMBL" id="CP032819">
    <property type="protein sequence ID" value="AZS30273.1"/>
    <property type="molecule type" value="Genomic_DNA"/>
</dbReference>
<dbReference type="GO" id="GO:0009279">
    <property type="term" value="C:cell outer membrane"/>
    <property type="evidence" value="ECO:0007669"/>
    <property type="project" value="UniProtKB-SubCell"/>
</dbReference>
<evidence type="ECO:0000256" key="11">
    <source>
        <dbReference type="RuleBase" id="RU003357"/>
    </source>
</evidence>
<sequence length="1194" mass="133900">MKKNWISRRGVPIHVLKKVFLMMKLTFLLTVVLQVSTWATGFSQENKVSLQMKDVSLETIILELREQTGIRFFYSIDKIKAIDHLSVDAKNEELKDVLNRLLGGTGLTYTLLDDVIVIKDLTVNQDPERISVRLKGWVVDEKKRAMPGVTVKLSGTSLGTATDAKGWFSLQLPVSEGRLEFSFVGFATQIVDFSARTARDTMRVVLKEELIKMDEVVVTGYQAVKKKAMVGSYSKVDADELVMTGSQTLEQMLQGKLPGVMVINQSGLTGTRQKVRVRGTSTLVGNADPVWVVDGIIQQDPLPFSASELTNIGDDNIDMIKNFVGGAIAWLNPNDIQDITVLKDASSTAIYGVKAANGVIVITTKKGERGRLSLNYSGNYSVGEKLNYDKLEIMNSKQRVDLSREAYERGAQVPNDKIGYIGLALAYQRGEISYDEFDRGAKALESVNTNWFDVLYQTPFSHSHSLSFSGGNNNSTYYASLGYSNNQNTAKGNSQTSYTGRLNLSSTFWNKLRLNVSLSGSHTETKAFANGVDPFNYAINANRAIACYNEDGSLFYYASGGKGYDYNILNELKYSGNENRSRSLNLSVDVRWTILEDLVFSTTLGGGSISTFGESWFTERTNYIAGIRGYNYGEHDAFDTDLKTSPLPYGGELNVSENEGFNYSWRGQFEYIKNFGRHAVNMMVGGELSSNKRKSYAQTDYGYMPERGLSFVDVPLGTRPSTDVNYTLNGYARTVPSLSKSLNNTLSYYVSGSYMYDNRYALNFSVRGDGSNRFGQDEKEKYLPVWSIGARWNVTDEHWLQGQDLLNYLSLSATYGYQGNVVENVSANLIAKILPLDTETGEFKMTYTKLPNPDLKWEKTKSINLGINFSVLHSKVNGSFEYYYKKTEDLVTQREIPYENGEHSMYVNGGNMKNSGWELSFSLVPVRTRDFVWSLGFNTSKVYNEVSSEFEPTGDWREVVGGKYNKKGYPVSSFWAFRFAGLNPENGGPLFDMSGANTNAGELDVTQYMVHAGKLDPDLTAGLNMNFRYKNWTLATSFYWSTGNQCFLSSPYGEMNNTYGMPSEYKNASTQLLKRWRKSGDEKYTNIPSIPVGENCLPMYPFKDSSVSLYPYEAWANSDVRVADAWYLRCNSISLSYVFPERLIRRFAQNVGFTMTLSNPFQIVSSDFDSRDPEVAKGSQPLTRNFTFSLNVSF</sequence>
<evidence type="ECO:0000256" key="3">
    <source>
        <dbReference type="ARBA" id="ARBA00022452"/>
    </source>
</evidence>
<keyword evidence="3 10" id="KW-1134">Transmembrane beta strand</keyword>
<evidence type="ECO:0000259" key="12">
    <source>
        <dbReference type="Pfam" id="PF00593"/>
    </source>
</evidence>
<dbReference type="SUPFAM" id="SSF56935">
    <property type="entry name" value="Porins"/>
    <property type="match status" value="1"/>
</dbReference>
<dbReference type="InterPro" id="IPR037066">
    <property type="entry name" value="Plug_dom_sf"/>
</dbReference>
<evidence type="ECO:0000256" key="4">
    <source>
        <dbReference type="ARBA" id="ARBA00022496"/>
    </source>
</evidence>
<keyword evidence="8 10" id="KW-0472">Membrane</keyword>
<keyword evidence="7 11" id="KW-0798">TonB box</keyword>
<feature type="domain" description="Secretin/TonB short N-terminal" evidence="13">
    <location>
        <begin position="72"/>
        <end position="119"/>
    </location>
</feature>
<evidence type="ECO:0000256" key="2">
    <source>
        <dbReference type="ARBA" id="ARBA00022448"/>
    </source>
</evidence>
<dbReference type="Pfam" id="PF13715">
    <property type="entry name" value="CarbopepD_reg_2"/>
    <property type="match status" value="1"/>
</dbReference>
<dbReference type="SUPFAM" id="SSF49464">
    <property type="entry name" value="Carboxypeptidase regulatory domain-like"/>
    <property type="match status" value="1"/>
</dbReference>
<dbReference type="NCBIfam" id="TIGR04057">
    <property type="entry name" value="SusC_RagA_signa"/>
    <property type="match status" value="1"/>
</dbReference>
<evidence type="ECO:0000259" key="14">
    <source>
        <dbReference type="Pfam" id="PF07715"/>
    </source>
</evidence>
<feature type="domain" description="TonB-dependent receptor-like beta-barrel" evidence="12">
    <location>
        <begin position="612"/>
        <end position="1035"/>
    </location>
</feature>
<dbReference type="Gene3D" id="2.40.170.20">
    <property type="entry name" value="TonB-dependent receptor, beta-barrel domain"/>
    <property type="match status" value="1"/>
</dbReference>
<keyword evidence="4" id="KW-0406">Ion transport</keyword>
<dbReference type="AlphaFoldDB" id="A0A3S9VUU2"/>
<dbReference type="NCBIfam" id="TIGR04056">
    <property type="entry name" value="OMP_RagA_SusC"/>
    <property type="match status" value="1"/>
</dbReference>
<proteinExistence type="inferred from homology"/>
<evidence type="ECO:0000256" key="5">
    <source>
        <dbReference type="ARBA" id="ARBA00022692"/>
    </source>
</evidence>
<dbReference type="Pfam" id="PF00593">
    <property type="entry name" value="TonB_dep_Rec_b-barrel"/>
    <property type="match status" value="1"/>
</dbReference>
<evidence type="ECO:0000313" key="16">
    <source>
        <dbReference type="Proteomes" id="UP000270673"/>
    </source>
</evidence>
<keyword evidence="6" id="KW-0408">Iron</keyword>
<dbReference type="InterPro" id="IPR023997">
    <property type="entry name" value="TonB-dep_OMP_SusC/RagA_CS"/>
</dbReference>
<gene>
    <name evidence="15" type="ORF">D8S85_12440</name>
</gene>
<evidence type="ECO:0000256" key="1">
    <source>
        <dbReference type="ARBA" id="ARBA00004571"/>
    </source>
</evidence>
<dbReference type="Gene3D" id="2.170.130.10">
    <property type="entry name" value="TonB-dependent receptor, plug domain"/>
    <property type="match status" value="1"/>
</dbReference>
<dbReference type="InterPro" id="IPR039426">
    <property type="entry name" value="TonB-dep_rcpt-like"/>
</dbReference>
<dbReference type="InterPro" id="IPR023996">
    <property type="entry name" value="TonB-dep_OMP_SusC/RagA"/>
</dbReference>
<dbReference type="Gene3D" id="2.60.40.1120">
    <property type="entry name" value="Carboxypeptidase-like, regulatory domain"/>
    <property type="match status" value="1"/>
</dbReference>
<dbReference type="PROSITE" id="PS52016">
    <property type="entry name" value="TONB_DEPENDENT_REC_3"/>
    <property type="match status" value="1"/>
</dbReference>
<feature type="domain" description="TonB-dependent receptor plug" evidence="14">
    <location>
        <begin position="226"/>
        <end position="359"/>
    </location>
</feature>
<keyword evidence="2 10" id="KW-0813">Transport</keyword>
<keyword evidence="5 10" id="KW-0812">Transmembrane</keyword>
<evidence type="ECO:0000256" key="9">
    <source>
        <dbReference type="ARBA" id="ARBA00023237"/>
    </source>
</evidence>
<name>A0A3S9VUU2_9BACT</name>
<organism evidence="15 16">
    <name type="scientific">Butyricimonas faecalis</name>
    <dbReference type="NCBI Taxonomy" id="2093856"/>
    <lineage>
        <taxon>Bacteria</taxon>
        <taxon>Pseudomonadati</taxon>
        <taxon>Bacteroidota</taxon>
        <taxon>Bacteroidia</taxon>
        <taxon>Bacteroidales</taxon>
        <taxon>Odoribacteraceae</taxon>
        <taxon>Butyricimonas</taxon>
    </lineage>
</organism>
<evidence type="ECO:0000256" key="7">
    <source>
        <dbReference type="ARBA" id="ARBA00023077"/>
    </source>
</evidence>
<dbReference type="InterPro" id="IPR008969">
    <property type="entry name" value="CarboxyPept-like_regulatory"/>
</dbReference>
<dbReference type="InterPro" id="IPR011662">
    <property type="entry name" value="Secretin/TonB_short_N"/>
</dbReference>
<dbReference type="KEGG" id="buy:D8S85_12440"/>
<dbReference type="GO" id="GO:0006826">
    <property type="term" value="P:iron ion transport"/>
    <property type="evidence" value="ECO:0007669"/>
    <property type="project" value="UniProtKB-KW"/>
</dbReference>
<accession>A0A3S9VUU2</accession>
<keyword evidence="4" id="KW-0410">Iron transport</keyword>
<protein>
    <submittedName>
        <fullName evidence="15">SusC/RagA family TonB-linked outer membrane protein</fullName>
    </submittedName>
</protein>
<reference evidence="15 16" key="1">
    <citation type="submission" date="2018-10" db="EMBL/GenBank/DDBJ databases">
        <title>Butyricimonas faecalis sp. nov., isolated from human faeces and emended description of the genus Butyricimonas.</title>
        <authorList>
            <person name="Le Roy T."/>
            <person name="Van der Smissen P."/>
            <person name="Paquot A."/>
            <person name="Delzenne N."/>
            <person name="Muccioli G."/>
            <person name="Collet J.-F."/>
            <person name="Cani P.D."/>
        </authorList>
    </citation>
    <scope>NUCLEOTIDE SEQUENCE [LARGE SCALE GENOMIC DNA]</scope>
    <source>
        <strain evidence="15 16">H184</strain>
    </source>
</reference>
<keyword evidence="16" id="KW-1185">Reference proteome</keyword>
<comment type="similarity">
    <text evidence="10 11">Belongs to the TonB-dependent receptor family.</text>
</comment>
<evidence type="ECO:0000256" key="6">
    <source>
        <dbReference type="ARBA" id="ARBA00023004"/>
    </source>
</evidence>
<evidence type="ECO:0000259" key="13">
    <source>
        <dbReference type="Pfam" id="PF07660"/>
    </source>
</evidence>